<keyword evidence="2" id="KW-1185">Reference proteome</keyword>
<name>M5U6X7_9BACT</name>
<dbReference type="AlphaFoldDB" id="M5U6X7"/>
<accession>M5U6X7</accession>
<proteinExistence type="predicted"/>
<sequence length="58" mass="6607">MAVPEHRALMRSHGVEHCAACFASPFRSLKRRSDGLRAKGCDFFALCEINFAVQMIWH</sequence>
<reference evidence="1 2" key="1">
    <citation type="journal article" date="2013" name="Mar. Genomics">
        <title>Expression of sulfatases in Rhodopirellula baltica and the diversity of sulfatases in the genus Rhodopirellula.</title>
        <authorList>
            <person name="Wegner C.E."/>
            <person name="Richter-Heitmann T."/>
            <person name="Klindworth A."/>
            <person name="Klockow C."/>
            <person name="Richter M."/>
            <person name="Achstetter T."/>
            <person name="Glockner F.O."/>
            <person name="Harder J."/>
        </authorList>
    </citation>
    <scope>NUCLEOTIDE SEQUENCE [LARGE SCALE GENOMIC DNA]</scope>
    <source>
        <strain evidence="1 2">SM41</strain>
    </source>
</reference>
<protein>
    <submittedName>
        <fullName evidence="1">Uncharacterized protein</fullName>
    </submittedName>
</protein>
<organism evidence="1 2">
    <name type="scientific">Rhodopirellula sallentina SM41</name>
    <dbReference type="NCBI Taxonomy" id="1263870"/>
    <lineage>
        <taxon>Bacteria</taxon>
        <taxon>Pseudomonadati</taxon>
        <taxon>Planctomycetota</taxon>
        <taxon>Planctomycetia</taxon>
        <taxon>Pirellulales</taxon>
        <taxon>Pirellulaceae</taxon>
        <taxon>Rhodopirellula</taxon>
    </lineage>
</organism>
<dbReference type="EMBL" id="ANOH01000103">
    <property type="protein sequence ID" value="EMI57217.1"/>
    <property type="molecule type" value="Genomic_DNA"/>
</dbReference>
<gene>
    <name evidence="1" type="ORF">RSSM_01323</name>
</gene>
<evidence type="ECO:0000313" key="1">
    <source>
        <dbReference type="EMBL" id="EMI57217.1"/>
    </source>
</evidence>
<evidence type="ECO:0000313" key="2">
    <source>
        <dbReference type="Proteomes" id="UP000011885"/>
    </source>
</evidence>
<dbReference type="Proteomes" id="UP000011885">
    <property type="component" value="Unassembled WGS sequence"/>
</dbReference>
<comment type="caution">
    <text evidence="1">The sequence shown here is derived from an EMBL/GenBank/DDBJ whole genome shotgun (WGS) entry which is preliminary data.</text>
</comment>